<name>A0A8A2VKZ4_9EURY</name>
<protein>
    <recommendedName>
        <fullName evidence="3">Flagellin</fullName>
    </recommendedName>
</protein>
<dbReference type="AlphaFoldDB" id="A0A8A2VKZ4"/>
<proteinExistence type="predicted"/>
<reference evidence="1 2" key="1">
    <citation type="submission" date="2021-03" db="EMBL/GenBank/DDBJ databases">
        <title>Haloterrigena longa sp. nov. and Haloterrigena limicola sp. nov., extremely halophilic archaea isolated from a salt lake.</title>
        <authorList>
            <person name="Henglin C."/>
        </authorList>
    </citation>
    <scope>NUCLEOTIDE SEQUENCE [LARGE SCALE GENOMIC DNA]</scope>
    <source>
        <strain evidence="1 2">KZCA68</strain>
    </source>
</reference>
<accession>A0A8A2VKZ4</accession>
<evidence type="ECO:0000313" key="2">
    <source>
        <dbReference type="Proteomes" id="UP000663203"/>
    </source>
</evidence>
<dbReference type="Proteomes" id="UP000663203">
    <property type="component" value="Chromosome"/>
</dbReference>
<sequence length="136" mass="14836">MLIGAVALAFIILGIVVVFNGVIYTETLSSADTSQRASSAETTELEVRQGVGCLLNEDDEGLVDSVRKSNLEEEIENEYSRLYRNATAHSQPAVVDLETDPSLITLDDSVTVTITYDSNDLTYERDVEISAEECPS</sequence>
<organism evidence="1 2">
    <name type="scientific">Haloterrigena alkaliphila</name>
    <dbReference type="NCBI Taxonomy" id="2816475"/>
    <lineage>
        <taxon>Archaea</taxon>
        <taxon>Methanobacteriati</taxon>
        <taxon>Methanobacteriota</taxon>
        <taxon>Stenosarchaea group</taxon>
        <taxon>Halobacteria</taxon>
        <taxon>Halobacteriales</taxon>
        <taxon>Natrialbaceae</taxon>
        <taxon>Haloterrigena</taxon>
    </lineage>
</organism>
<evidence type="ECO:0008006" key="3">
    <source>
        <dbReference type="Google" id="ProtNLM"/>
    </source>
</evidence>
<evidence type="ECO:0000313" key="1">
    <source>
        <dbReference type="EMBL" id="QSX01186.1"/>
    </source>
</evidence>
<dbReference type="EMBL" id="CP071462">
    <property type="protein sequence ID" value="QSX01186.1"/>
    <property type="molecule type" value="Genomic_DNA"/>
</dbReference>
<keyword evidence="2" id="KW-1185">Reference proteome</keyword>
<dbReference type="KEGG" id="hakz:J0X25_11805"/>
<gene>
    <name evidence="1" type="ORF">J0X25_11805</name>
</gene>